<accession>A0ABS7T9J0</accession>
<dbReference type="Gene3D" id="2.170.130.10">
    <property type="entry name" value="TonB-dependent receptor, plug domain"/>
    <property type="match status" value="1"/>
</dbReference>
<dbReference type="InterPro" id="IPR010101">
    <property type="entry name" value="B12_transptr_BtuB"/>
</dbReference>
<evidence type="ECO:0000256" key="6">
    <source>
        <dbReference type="ARBA" id="ARBA00023065"/>
    </source>
</evidence>
<keyword evidence="5 13" id="KW-0732">Signal</keyword>
<feature type="signal peptide" evidence="13">
    <location>
        <begin position="1"/>
        <end position="22"/>
    </location>
</feature>
<evidence type="ECO:0000256" key="10">
    <source>
        <dbReference type="ARBA" id="ARBA00023237"/>
    </source>
</evidence>
<feature type="chain" id="PRO_5045173040" evidence="13">
    <location>
        <begin position="23"/>
        <end position="619"/>
    </location>
</feature>
<keyword evidence="4 11" id="KW-0812">Transmembrane</keyword>
<evidence type="ECO:0000256" key="12">
    <source>
        <dbReference type="RuleBase" id="RU003357"/>
    </source>
</evidence>
<evidence type="ECO:0000256" key="7">
    <source>
        <dbReference type="ARBA" id="ARBA00023077"/>
    </source>
</evidence>
<dbReference type="SUPFAM" id="SSF56935">
    <property type="entry name" value="Porins"/>
    <property type="match status" value="1"/>
</dbReference>
<dbReference type="EMBL" id="JAINZW010000008">
    <property type="protein sequence ID" value="MBZ4040544.1"/>
    <property type="molecule type" value="Genomic_DNA"/>
</dbReference>
<dbReference type="PANTHER" id="PTHR30069:SF53">
    <property type="entry name" value="COLICIN I RECEPTOR-RELATED"/>
    <property type="match status" value="1"/>
</dbReference>
<comment type="subcellular location">
    <subcellularLocation>
        <location evidence="1 11">Cell outer membrane</location>
        <topology evidence="1 11">Multi-pass membrane protein</topology>
    </subcellularLocation>
</comment>
<evidence type="ECO:0000256" key="9">
    <source>
        <dbReference type="ARBA" id="ARBA00023136"/>
    </source>
</evidence>
<evidence type="ECO:0000256" key="11">
    <source>
        <dbReference type="PROSITE-ProRule" id="PRU01360"/>
    </source>
</evidence>
<keyword evidence="10 11" id="KW-0998">Cell outer membrane</keyword>
<keyword evidence="6" id="KW-0406">Ion transport</keyword>
<name>A0ABS7T9J0_9GAMM</name>
<organism evidence="16 17">
    <name type="scientific">Novilysobacter selenitireducens</name>
    <dbReference type="NCBI Taxonomy" id="2872639"/>
    <lineage>
        <taxon>Bacteria</taxon>
        <taxon>Pseudomonadati</taxon>
        <taxon>Pseudomonadota</taxon>
        <taxon>Gammaproteobacteria</taxon>
        <taxon>Lysobacterales</taxon>
        <taxon>Lysobacteraceae</taxon>
        <taxon>Novilysobacter</taxon>
    </lineage>
</organism>
<evidence type="ECO:0000256" key="8">
    <source>
        <dbReference type="ARBA" id="ARBA00023114"/>
    </source>
</evidence>
<evidence type="ECO:0000256" key="2">
    <source>
        <dbReference type="ARBA" id="ARBA00022448"/>
    </source>
</evidence>
<evidence type="ECO:0000256" key="3">
    <source>
        <dbReference type="ARBA" id="ARBA00022452"/>
    </source>
</evidence>
<dbReference type="NCBIfam" id="TIGR01779">
    <property type="entry name" value="TonB-B12"/>
    <property type="match status" value="1"/>
</dbReference>
<reference evidence="16 17" key="1">
    <citation type="submission" date="2021-09" db="EMBL/GenBank/DDBJ databases">
        <title>Lysobacter sp. 13A isolated from the river sediment.</title>
        <authorList>
            <person name="Liu H."/>
            <person name="Li S."/>
            <person name="Mao S."/>
        </authorList>
    </citation>
    <scope>NUCLEOTIDE SEQUENCE [LARGE SCALE GENOMIC DNA]</scope>
    <source>
        <strain evidence="16 17">13A</strain>
    </source>
</reference>
<dbReference type="InterPro" id="IPR039426">
    <property type="entry name" value="TonB-dep_rcpt-like"/>
</dbReference>
<keyword evidence="2 11" id="KW-0813">Transport</keyword>
<proteinExistence type="inferred from homology"/>
<dbReference type="Pfam" id="PF07715">
    <property type="entry name" value="Plug"/>
    <property type="match status" value="1"/>
</dbReference>
<dbReference type="InterPro" id="IPR037066">
    <property type="entry name" value="Plug_dom_sf"/>
</dbReference>
<keyword evidence="16" id="KW-0675">Receptor</keyword>
<dbReference type="Pfam" id="PF00593">
    <property type="entry name" value="TonB_dep_Rec_b-barrel"/>
    <property type="match status" value="1"/>
</dbReference>
<dbReference type="CDD" id="cd01347">
    <property type="entry name" value="ligand_gated_channel"/>
    <property type="match status" value="1"/>
</dbReference>
<comment type="caution">
    <text evidence="16">The sequence shown here is derived from an EMBL/GenBank/DDBJ whole genome shotgun (WGS) entry which is preliminary data.</text>
</comment>
<evidence type="ECO:0000256" key="4">
    <source>
        <dbReference type="ARBA" id="ARBA00022692"/>
    </source>
</evidence>
<gene>
    <name evidence="16" type="primary">btuB</name>
    <name evidence="16" type="ORF">K6753_13480</name>
</gene>
<keyword evidence="9 11" id="KW-0472">Membrane</keyword>
<evidence type="ECO:0000256" key="1">
    <source>
        <dbReference type="ARBA" id="ARBA00004571"/>
    </source>
</evidence>
<protein>
    <submittedName>
        <fullName evidence="16">TonB-dependent vitamin B12 receptor</fullName>
    </submittedName>
</protein>
<dbReference type="Proteomes" id="UP001430954">
    <property type="component" value="Unassembled WGS sequence"/>
</dbReference>
<evidence type="ECO:0000256" key="5">
    <source>
        <dbReference type="ARBA" id="ARBA00022729"/>
    </source>
</evidence>
<evidence type="ECO:0000313" key="16">
    <source>
        <dbReference type="EMBL" id="MBZ4040544.1"/>
    </source>
</evidence>
<comment type="similarity">
    <text evidence="11 12">Belongs to the TonB-dependent receptor family.</text>
</comment>
<keyword evidence="17" id="KW-1185">Reference proteome</keyword>
<feature type="domain" description="TonB-dependent receptor-like beta-barrel" evidence="14">
    <location>
        <begin position="240"/>
        <end position="591"/>
    </location>
</feature>
<evidence type="ECO:0000256" key="13">
    <source>
        <dbReference type="SAM" id="SignalP"/>
    </source>
</evidence>
<dbReference type="InterPro" id="IPR036942">
    <property type="entry name" value="Beta-barrel_TonB_sf"/>
</dbReference>
<dbReference type="PANTHER" id="PTHR30069">
    <property type="entry name" value="TONB-DEPENDENT OUTER MEMBRANE RECEPTOR"/>
    <property type="match status" value="1"/>
</dbReference>
<dbReference type="RefSeq" id="WP_223677001.1">
    <property type="nucleotide sequence ID" value="NZ_JAINZW010000008.1"/>
</dbReference>
<dbReference type="InterPro" id="IPR012910">
    <property type="entry name" value="Plug_dom"/>
</dbReference>
<sequence>MQLRPMTLACALALPLSANAQADTARTARDLDEVVVTATRTPVSANAVLAPVEVIDRDMIVRSQARSLPELLRGRAGVAISNQGGPGKLTTLFMRGAESDHVLVLVDGVRIGSATSGLVSFQDLPLSMIDRVEIVRGPRSSLYGSEAIGGVIQVFTRRDRGGIAPRATATVGSHGRREASAGIGGGSGTTWFGVDAAHQRTDGINACDVATPTPFDGGCFIAAPQPDADGYRNRSLSLRGGIDLGETFELTAQALLAEGENEFDGDFTDYSETTQQVLGARATWTVSDALTVQLGAGRNTDASDNFLGDAFTGYFETDRDSASLQADLSLAADHLLTFGADWLRDRVESDTTFDRTERDNRAAFAQYQGVLGAHSLQAALRHDDNQQFGEATTGNAAWGLSLGGGWRVSAGYGTAFKAPTFNELYYPFFGNPDLRPEESRSWEAGVALDAGAVAWRLDAFDTRVDDLIAYDAALFLPNNIERAQLRGAELGIDAEVAAWAMSGSVSVLDTENRSGGFNDGNELPRRARRSARLDVDRAFGDLRLGLTGVAEGARFDDVANTRRLGGYATFDVRAEYSLTAAWTVQARLANVLDRDYETASFYNLPGREWFLTLRWEPAQ</sequence>
<dbReference type="Gene3D" id="2.40.170.20">
    <property type="entry name" value="TonB-dependent receptor, beta-barrel domain"/>
    <property type="match status" value="1"/>
</dbReference>
<dbReference type="InterPro" id="IPR000531">
    <property type="entry name" value="Beta-barrel_TonB"/>
</dbReference>
<feature type="domain" description="TonB-dependent receptor plug" evidence="15">
    <location>
        <begin position="48"/>
        <end position="151"/>
    </location>
</feature>
<keyword evidence="3 11" id="KW-1134">Transmembrane beta strand</keyword>
<keyword evidence="7 12" id="KW-0798">TonB box</keyword>
<keyword evidence="8" id="KW-0626">Porin</keyword>
<evidence type="ECO:0000259" key="15">
    <source>
        <dbReference type="Pfam" id="PF07715"/>
    </source>
</evidence>
<evidence type="ECO:0000259" key="14">
    <source>
        <dbReference type="Pfam" id="PF00593"/>
    </source>
</evidence>
<evidence type="ECO:0000313" key="17">
    <source>
        <dbReference type="Proteomes" id="UP001430954"/>
    </source>
</evidence>
<dbReference type="PROSITE" id="PS52016">
    <property type="entry name" value="TONB_DEPENDENT_REC_3"/>
    <property type="match status" value="1"/>
</dbReference>